<dbReference type="Gene3D" id="3.40.50.10400">
    <property type="entry name" value="Hypothetical protein PA1492"/>
    <property type="match status" value="1"/>
</dbReference>
<organism evidence="2 3">
    <name type="scientific">Clostridium autoethanogenum</name>
    <dbReference type="NCBI Taxonomy" id="84023"/>
    <lineage>
        <taxon>Bacteria</taxon>
        <taxon>Bacillati</taxon>
        <taxon>Bacillota</taxon>
        <taxon>Clostridia</taxon>
        <taxon>Eubacteriales</taxon>
        <taxon>Clostridiaceae</taxon>
        <taxon>Clostridium</taxon>
    </lineage>
</organism>
<dbReference type="EMBL" id="RFAQ01000006">
    <property type="protein sequence ID" value="RMD03222.1"/>
    <property type="molecule type" value="Genomic_DNA"/>
</dbReference>
<sequence length="139" mass="15763">MGVNLYNRERYVDPTAYEAIGNVERESKKQRKPIVFICSPFAGDIAGNIKRARSYGRFAVSEGVVPIIPHLMYPQFLVEDNPKERQLGIEMGLILLSKCKKIWVFGDVISAGMKLEINKAKKYSMPIQYFTTDCKRIGG</sequence>
<feature type="domain" description="DUF7768" evidence="1">
    <location>
        <begin position="33"/>
        <end position="130"/>
    </location>
</feature>
<protein>
    <submittedName>
        <fullName evidence="2">DUF4406 domain-containing protein</fullName>
    </submittedName>
</protein>
<name>A0A3M0SZN0_9CLOT</name>
<dbReference type="Pfam" id="PF24963">
    <property type="entry name" value="DUF7768"/>
    <property type="match status" value="1"/>
</dbReference>
<comment type="caution">
    <text evidence="2">The sequence shown here is derived from an EMBL/GenBank/DDBJ whole genome shotgun (WGS) entry which is preliminary data.</text>
</comment>
<proteinExistence type="predicted"/>
<dbReference type="InterPro" id="IPR056670">
    <property type="entry name" value="DUF7768"/>
</dbReference>
<gene>
    <name evidence="2" type="ORF">D9O40_03515</name>
</gene>
<reference evidence="2 3" key="1">
    <citation type="submission" date="2018-10" db="EMBL/GenBank/DDBJ databases">
        <title>Genome-centric metagenomics revealed C2 chemical producing, CO utilizing Clostridium with novel acetogenic gene cluster.</title>
        <authorList>
            <person name="Kang H."/>
            <person name="Park B."/>
            <person name="Choi I.G."/>
            <person name="Chang I.S."/>
        </authorList>
    </citation>
    <scope>NUCLEOTIDE SEQUENCE [LARGE SCALE GENOMIC DNA]</scope>
    <source>
        <strain evidence="2 3">H21-9</strain>
    </source>
</reference>
<evidence type="ECO:0000313" key="3">
    <source>
        <dbReference type="Proteomes" id="UP000277999"/>
    </source>
</evidence>
<evidence type="ECO:0000259" key="1">
    <source>
        <dbReference type="Pfam" id="PF24963"/>
    </source>
</evidence>
<accession>A0A3M0SZN0</accession>
<dbReference type="Proteomes" id="UP000277999">
    <property type="component" value="Unassembled WGS sequence"/>
</dbReference>
<dbReference type="AlphaFoldDB" id="A0A3M0SZN0"/>
<dbReference type="RefSeq" id="WP_122057945.1">
    <property type="nucleotide sequence ID" value="NZ_RFAQ01000006.1"/>
</dbReference>
<evidence type="ECO:0000313" key="2">
    <source>
        <dbReference type="EMBL" id="RMD03222.1"/>
    </source>
</evidence>